<dbReference type="AlphaFoldDB" id="A0A8A1LMC5"/>
<dbReference type="Proteomes" id="UP000663419">
    <property type="component" value="Chromosome 4"/>
</dbReference>
<dbReference type="EMBL" id="CP069105">
    <property type="protein sequence ID" value="QSS55119.1"/>
    <property type="molecule type" value="Genomic_DNA"/>
</dbReference>
<dbReference type="VEuPathDB" id="FungiDB:I7I53_02907"/>
<name>A0A8A1LMC5_AJEC8</name>
<organism evidence="1 2">
    <name type="scientific">Ajellomyces capsulatus (strain H88)</name>
    <name type="common">Darling's disease fungus</name>
    <name type="synonym">Histoplasma capsulatum</name>
    <dbReference type="NCBI Taxonomy" id="544711"/>
    <lineage>
        <taxon>Eukaryota</taxon>
        <taxon>Fungi</taxon>
        <taxon>Dikarya</taxon>
        <taxon>Ascomycota</taxon>
        <taxon>Pezizomycotina</taxon>
        <taxon>Eurotiomycetes</taxon>
        <taxon>Eurotiomycetidae</taxon>
        <taxon>Onygenales</taxon>
        <taxon>Ajellomycetaceae</taxon>
        <taxon>Histoplasma</taxon>
    </lineage>
</organism>
<gene>
    <name evidence="1" type="ORF">I7I53_02907</name>
</gene>
<reference evidence="1" key="1">
    <citation type="submission" date="2021-01" db="EMBL/GenBank/DDBJ databases">
        <title>Chromosome-level genome assembly of a human fungal pathogen reveals clustering of transcriptionally co-regulated genes.</title>
        <authorList>
            <person name="Voorhies M."/>
            <person name="Cohen S."/>
            <person name="Shea T.P."/>
            <person name="Petrus S."/>
            <person name="Munoz J.F."/>
            <person name="Poplawski S."/>
            <person name="Goldman W.E."/>
            <person name="Michael T."/>
            <person name="Cuomo C.A."/>
            <person name="Sil A."/>
            <person name="Beyhan S."/>
        </authorList>
    </citation>
    <scope>NUCLEOTIDE SEQUENCE</scope>
    <source>
        <strain evidence="1">H88</strain>
    </source>
</reference>
<evidence type="ECO:0000313" key="1">
    <source>
        <dbReference type="EMBL" id="QSS55119.1"/>
    </source>
</evidence>
<protein>
    <submittedName>
        <fullName evidence="1">Uncharacterized protein</fullName>
    </submittedName>
</protein>
<accession>A0A8A1LMC5</accession>
<evidence type="ECO:0000313" key="2">
    <source>
        <dbReference type="Proteomes" id="UP000663419"/>
    </source>
</evidence>
<sequence>MLGWLSLEPGLEPADADARRVMRLDSLTVGKKEMSCTRQWNCPLHKRLHITSQSPARTGQFPRPLGKRSSNFDWSNLAWCTLPLDKLVLELSPEPTSDTSRE</sequence>
<proteinExistence type="predicted"/>